<sequence length="74" mass="7552">MIVGAGTSAPGGEASPARRGLQRGCFQRRYALGGTRHPPGDLEAAAPGGTCPSPGDFVAAALGCWFCMRDLQGF</sequence>
<evidence type="ECO:0000256" key="1">
    <source>
        <dbReference type="SAM" id="MobiDB-lite"/>
    </source>
</evidence>
<evidence type="ECO:0000313" key="2">
    <source>
        <dbReference type="EMBL" id="QCD99297.1"/>
    </source>
</evidence>
<organism evidence="2 3">
    <name type="scientific">Vigna unguiculata</name>
    <name type="common">Cowpea</name>
    <dbReference type="NCBI Taxonomy" id="3917"/>
    <lineage>
        <taxon>Eukaryota</taxon>
        <taxon>Viridiplantae</taxon>
        <taxon>Streptophyta</taxon>
        <taxon>Embryophyta</taxon>
        <taxon>Tracheophyta</taxon>
        <taxon>Spermatophyta</taxon>
        <taxon>Magnoliopsida</taxon>
        <taxon>eudicotyledons</taxon>
        <taxon>Gunneridae</taxon>
        <taxon>Pentapetalae</taxon>
        <taxon>rosids</taxon>
        <taxon>fabids</taxon>
        <taxon>Fabales</taxon>
        <taxon>Fabaceae</taxon>
        <taxon>Papilionoideae</taxon>
        <taxon>50 kb inversion clade</taxon>
        <taxon>NPAAA clade</taxon>
        <taxon>indigoferoid/millettioid clade</taxon>
        <taxon>Phaseoleae</taxon>
        <taxon>Vigna</taxon>
    </lineage>
</organism>
<feature type="region of interest" description="Disordered" evidence="1">
    <location>
        <begin position="1"/>
        <end position="21"/>
    </location>
</feature>
<dbReference type="Proteomes" id="UP000501690">
    <property type="component" value="Linkage Group LG7"/>
</dbReference>
<evidence type="ECO:0000313" key="3">
    <source>
        <dbReference type="Proteomes" id="UP000501690"/>
    </source>
</evidence>
<reference evidence="2 3" key="1">
    <citation type="submission" date="2019-04" db="EMBL/GenBank/DDBJ databases">
        <title>An improved genome assembly and genetic linkage map for asparagus bean, Vigna unguiculata ssp. sesquipedialis.</title>
        <authorList>
            <person name="Xia Q."/>
            <person name="Zhang R."/>
            <person name="Dong Y."/>
        </authorList>
    </citation>
    <scope>NUCLEOTIDE SEQUENCE [LARGE SCALE GENOMIC DNA]</scope>
    <source>
        <tissue evidence="2">Leaf</tissue>
    </source>
</reference>
<accession>A0A4D6ME97</accession>
<gene>
    <name evidence="2" type="ORF">DEO72_LG7g578</name>
</gene>
<dbReference type="EMBL" id="CP039351">
    <property type="protein sequence ID" value="QCD99297.1"/>
    <property type="molecule type" value="Genomic_DNA"/>
</dbReference>
<name>A0A4D6ME97_VIGUN</name>
<dbReference type="AlphaFoldDB" id="A0A4D6ME97"/>
<protein>
    <submittedName>
        <fullName evidence="2">Uncharacterized protein</fullName>
    </submittedName>
</protein>
<keyword evidence="3" id="KW-1185">Reference proteome</keyword>
<proteinExistence type="predicted"/>